<protein>
    <recommendedName>
        <fullName evidence="3">Tail fiber protein</fullName>
    </recommendedName>
</protein>
<evidence type="ECO:0000313" key="1">
    <source>
        <dbReference type="EMBL" id="KKF34898.1"/>
    </source>
</evidence>
<accession>A0A0M2KCB1</accession>
<dbReference type="InterPro" id="IPR012334">
    <property type="entry name" value="Pectin_lyas_fold"/>
</dbReference>
<dbReference type="AlphaFoldDB" id="A0A0M2KCB1"/>
<keyword evidence="2" id="KW-1185">Reference proteome</keyword>
<gene>
    <name evidence="1" type="ORF">SY86_04770</name>
</gene>
<dbReference type="PATRIC" id="fig|65700.7.peg.1206"/>
<dbReference type="RefSeq" id="WP_016189581.1">
    <property type="nucleotide sequence ID" value="NZ_CP089932.1"/>
</dbReference>
<reference evidence="1 2" key="1">
    <citation type="submission" date="2015-01" db="EMBL/GenBank/DDBJ databases">
        <title>Erwinia tracheiphila.</title>
        <authorList>
            <person name="Shapiro L.R."/>
        </authorList>
    </citation>
    <scope>NUCLEOTIDE SEQUENCE [LARGE SCALE GENOMIC DNA]</scope>
    <source>
        <strain evidence="1 2">BuffGH</strain>
    </source>
</reference>
<name>A0A0M2KCB1_9GAMM</name>
<evidence type="ECO:0000313" key="2">
    <source>
        <dbReference type="Proteomes" id="UP000033924"/>
    </source>
</evidence>
<dbReference type="Gene3D" id="2.160.20.10">
    <property type="entry name" value="Single-stranded right-handed beta-helix, Pectin lyase-like"/>
    <property type="match status" value="1"/>
</dbReference>
<comment type="caution">
    <text evidence="1">The sequence shown here is derived from an EMBL/GenBank/DDBJ whole genome shotgun (WGS) entry which is preliminary data.</text>
</comment>
<evidence type="ECO:0008006" key="3">
    <source>
        <dbReference type="Google" id="ProtNLM"/>
    </source>
</evidence>
<sequence>MSVPSQTPYNTHQGNGVTTVFAFQFYILAAGGLQVSVDGEVTSGYTVSGVGNAAGGQVTFLTPPASGTTVLLLRAMSLYRDTNYQDNGDLLAQTINLDFDRIWMALQGQSLYNSLALCRPWFNYNYYDVQNYSIKNLATPTNGTDAANKNYVDLLVAREAAAREEAIGVDITRALRLAPGLQFNQLPAPASLRGRLLYFDDQTGQPNPIVPANIVNPDVLDLQSFDGEKYIGQCSNYATLSGITPACEGQRITLREYASGTGYGGGKFVARNFTGTEDGGITCVVNTDWHWERIGEPSTFDVTMFGAIPDGETDCIEAIKLMEAWSRTQTDNRAKTGVQFPSGNFAVSSWDSGGTYKRLFSPCWRGQSRIWLQ</sequence>
<dbReference type="EMBL" id="JXNU01000003">
    <property type="protein sequence ID" value="KKF34898.1"/>
    <property type="molecule type" value="Genomic_DNA"/>
</dbReference>
<organism evidence="1 2">
    <name type="scientific">Erwinia tracheiphila</name>
    <dbReference type="NCBI Taxonomy" id="65700"/>
    <lineage>
        <taxon>Bacteria</taxon>
        <taxon>Pseudomonadati</taxon>
        <taxon>Pseudomonadota</taxon>
        <taxon>Gammaproteobacteria</taxon>
        <taxon>Enterobacterales</taxon>
        <taxon>Erwiniaceae</taxon>
        <taxon>Erwinia</taxon>
    </lineage>
</organism>
<dbReference type="STRING" id="65700.SY86_04770"/>
<proteinExistence type="predicted"/>
<dbReference type="Proteomes" id="UP000033924">
    <property type="component" value="Unassembled WGS sequence"/>
</dbReference>